<proteinExistence type="predicted"/>
<gene>
    <name evidence="1" type="ORF">RHGRI_037150</name>
</gene>
<reference evidence="1 2" key="1">
    <citation type="submission" date="2020-08" db="EMBL/GenBank/DDBJ databases">
        <title>Plant Genome Project.</title>
        <authorList>
            <person name="Zhang R.-G."/>
        </authorList>
    </citation>
    <scope>NUCLEOTIDE SEQUENCE [LARGE SCALE GENOMIC DNA]</scope>
    <source>
        <strain evidence="1">WSP0</strain>
        <tissue evidence="1">Leaf</tissue>
    </source>
</reference>
<evidence type="ECO:0000313" key="2">
    <source>
        <dbReference type="Proteomes" id="UP000823749"/>
    </source>
</evidence>
<keyword evidence="2" id="KW-1185">Reference proteome</keyword>
<evidence type="ECO:0000313" key="1">
    <source>
        <dbReference type="EMBL" id="KAG5516334.1"/>
    </source>
</evidence>
<accession>A0AAV6HQL7</accession>
<comment type="caution">
    <text evidence="1">The sequence shown here is derived from an EMBL/GenBank/DDBJ whole genome shotgun (WGS) entry which is preliminary data.</text>
</comment>
<organism evidence="1 2">
    <name type="scientific">Rhododendron griersonianum</name>
    <dbReference type="NCBI Taxonomy" id="479676"/>
    <lineage>
        <taxon>Eukaryota</taxon>
        <taxon>Viridiplantae</taxon>
        <taxon>Streptophyta</taxon>
        <taxon>Embryophyta</taxon>
        <taxon>Tracheophyta</taxon>
        <taxon>Spermatophyta</taxon>
        <taxon>Magnoliopsida</taxon>
        <taxon>eudicotyledons</taxon>
        <taxon>Gunneridae</taxon>
        <taxon>Pentapetalae</taxon>
        <taxon>asterids</taxon>
        <taxon>Ericales</taxon>
        <taxon>Ericaceae</taxon>
        <taxon>Ericoideae</taxon>
        <taxon>Rhodoreae</taxon>
        <taxon>Rhododendron</taxon>
    </lineage>
</organism>
<protein>
    <submittedName>
        <fullName evidence="1">Uncharacterized protein</fullName>
    </submittedName>
</protein>
<dbReference type="AlphaFoldDB" id="A0AAV6HQL7"/>
<dbReference type="Proteomes" id="UP000823749">
    <property type="component" value="Chromosome 13"/>
</dbReference>
<sequence length="78" mass="8473">MAFDGRQVKKMGQVLVCSIVGLVLGLLVFISTTVMAAIEADALKTGISFCFPPNLFCLFQNFSIVGIGFHYSQIIVDK</sequence>
<dbReference type="EMBL" id="JACTNZ010000013">
    <property type="protein sequence ID" value="KAG5516334.1"/>
    <property type="molecule type" value="Genomic_DNA"/>
</dbReference>
<name>A0AAV6HQL7_9ERIC</name>